<dbReference type="Proteomes" id="UP000192223">
    <property type="component" value="Unplaced"/>
</dbReference>
<keyword evidence="2" id="KW-0539">Nucleus</keyword>
<dbReference type="SUPFAM" id="SSF46689">
    <property type="entry name" value="Homeodomain-like"/>
    <property type="match status" value="1"/>
</dbReference>
<keyword evidence="2" id="KW-0371">Homeobox</keyword>
<feature type="domain" description="Homeobox" evidence="4">
    <location>
        <begin position="562"/>
        <end position="577"/>
    </location>
</feature>
<evidence type="ECO:0000256" key="2">
    <source>
        <dbReference type="PROSITE-ProRule" id="PRU00108"/>
    </source>
</evidence>
<feature type="region of interest" description="Disordered" evidence="3">
    <location>
        <begin position="364"/>
        <end position="396"/>
    </location>
</feature>
<dbReference type="GO" id="GO:0003677">
    <property type="term" value="F:DNA binding"/>
    <property type="evidence" value="ECO:0007669"/>
    <property type="project" value="UniProtKB-UniRule"/>
</dbReference>
<accession>A0A7F5QVC6</accession>
<dbReference type="OrthoDB" id="6159439at2759"/>
<feature type="compositionally biased region" description="Low complexity" evidence="3">
    <location>
        <begin position="242"/>
        <end position="254"/>
    </location>
</feature>
<feature type="DNA-binding region" description="Homeobox" evidence="2">
    <location>
        <begin position="564"/>
        <end position="578"/>
    </location>
</feature>
<dbReference type="InParanoid" id="A0A7F5QVC6"/>
<evidence type="ECO:0000259" key="4">
    <source>
        <dbReference type="PROSITE" id="PS50071"/>
    </source>
</evidence>
<keyword evidence="2" id="KW-0238">DNA-binding</keyword>
<feature type="compositionally biased region" description="Basic residues" evidence="3">
    <location>
        <begin position="446"/>
        <end position="457"/>
    </location>
</feature>
<dbReference type="SMART" id="SM00389">
    <property type="entry name" value="HOX"/>
    <property type="match status" value="1"/>
</dbReference>
<feature type="compositionally biased region" description="Basic and acidic residues" evidence="3">
    <location>
        <begin position="366"/>
        <end position="384"/>
    </location>
</feature>
<name>A0A7F5QVC6_AGRPL</name>
<dbReference type="CDD" id="cd00086">
    <property type="entry name" value="homeodomain"/>
    <property type="match status" value="1"/>
</dbReference>
<dbReference type="InterPro" id="IPR001356">
    <property type="entry name" value="HD"/>
</dbReference>
<protein>
    <recommendedName>
        <fullName evidence="4">Homeobox domain-containing protein</fullName>
    </recommendedName>
</protein>
<dbReference type="RefSeq" id="XP_025829010.1">
    <property type="nucleotide sequence ID" value="XM_025973225.1"/>
</dbReference>
<proteinExistence type="predicted"/>
<dbReference type="InterPro" id="IPR009057">
    <property type="entry name" value="Homeodomain-like_sf"/>
</dbReference>
<dbReference type="KEGG" id="apln:112904052"/>
<evidence type="ECO:0000256" key="1">
    <source>
        <dbReference type="ARBA" id="ARBA00004123"/>
    </source>
</evidence>
<organism evidence="5 6">
    <name type="scientific">Agrilus planipennis</name>
    <name type="common">Emerald ash borer</name>
    <name type="synonym">Agrilus marcopoli</name>
    <dbReference type="NCBI Taxonomy" id="224129"/>
    <lineage>
        <taxon>Eukaryota</taxon>
        <taxon>Metazoa</taxon>
        <taxon>Ecdysozoa</taxon>
        <taxon>Arthropoda</taxon>
        <taxon>Hexapoda</taxon>
        <taxon>Insecta</taxon>
        <taxon>Pterygota</taxon>
        <taxon>Neoptera</taxon>
        <taxon>Endopterygota</taxon>
        <taxon>Coleoptera</taxon>
        <taxon>Polyphaga</taxon>
        <taxon>Elateriformia</taxon>
        <taxon>Buprestoidea</taxon>
        <taxon>Buprestidae</taxon>
        <taxon>Agrilinae</taxon>
        <taxon>Agrilus</taxon>
    </lineage>
</organism>
<dbReference type="Gene3D" id="1.10.10.60">
    <property type="entry name" value="Homeodomain-like"/>
    <property type="match status" value="1"/>
</dbReference>
<keyword evidence="5" id="KW-1185">Reference proteome</keyword>
<gene>
    <name evidence="6" type="primary">LOC112904052</name>
</gene>
<feature type="region of interest" description="Disordered" evidence="3">
    <location>
        <begin position="432"/>
        <end position="458"/>
    </location>
</feature>
<dbReference type="PROSITE" id="PS50071">
    <property type="entry name" value="HOMEOBOX_2"/>
    <property type="match status" value="1"/>
</dbReference>
<feature type="region of interest" description="Disordered" evidence="3">
    <location>
        <begin position="235"/>
        <end position="286"/>
    </location>
</feature>
<evidence type="ECO:0000256" key="3">
    <source>
        <dbReference type="SAM" id="MobiDB-lite"/>
    </source>
</evidence>
<comment type="subcellular location">
    <subcellularLocation>
        <location evidence="1 2">Nucleus</location>
    </subcellularLocation>
</comment>
<evidence type="ECO:0000313" key="5">
    <source>
        <dbReference type="Proteomes" id="UP000192223"/>
    </source>
</evidence>
<feature type="compositionally biased region" description="Basic and acidic residues" evidence="3">
    <location>
        <begin position="270"/>
        <end position="286"/>
    </location>
</feature>
<dbReference type="GO" id="GO:0005634">
    <property type="term" value="C:nucleus"/>
    <property type="evidence" value="ECO:0007669"/>
    <property type="project" value="UniProtKB-SubCell"/>
</dbReference>
<dbReference type="GeneID" id="112904052"/>
<sequence length="617" mass="70097">MAYKRILSSKIKIPENEHEDFPTVANDALPFASALCEVIRNSRNLISSPVPSRASRIETSTIRNQIPINTHPVMAKIQANSKLEDRNFTFKGPIPNRYCNNQNLEKPFGSISGEIFSDVSSQYSHNSKINTHISSGHNATGSKWQSSSKTSGTMAEMQCIIQTIRNTNKEIFEALNNTNRQVTETMKKINVDVENALVKIIARNAQKEKTKSLPVKHTKTCSTETVPVDPKTLKAINKKSTSKNYKSKTDNSSSKKIKSQKLDNINVDSTSKDANKLKDKNPYENENGKILNKNVLANAANHIELKKSHSFSDFSSLEIEQKLKDKIRKEVKEALTGEIKETNVSETNNKCSVMFSFPDTENVSVEDDRLKNKEVKNDNDENINKNRNILNKHTDQSVYHENSKCLESWQEQKNKKKDETKEYKDNTISVSVERKKSETKSSEKISKKKSKSSKNRIKITQSIGTEMTSCICNECLKKLNSRQSLSKRSMNSKQPSCEMEKVLEDEEGPSSEFLLAEQFRSSEIIEKQSRDSKNVKYEKLLPNSDSNKKNNLDSVNMFYPVQVKTWFQNRRAKWRRCNSVSSNSSESVKGIYNDDSENELGEIDLSRSTSPLRRSAL</sequence>
<reference evidence="6" key="1">
    <citation type="submission" date="2025-08" db="UniProtKB">
        <authorList>
            <consortium name="RefSeq"/>
        </authorList>
    </citation>
    <scope>IDENTIFICATION</scope>
    <source>
        <tissue evidence="6">Entire body</tissue>
    </source>
</reference>
<dbReference type="AlphaFoldDB" id="A0A7F5QVC6"/>
<evidence type="ECO:0000313" key="6">
    <source>
        <dbReference type="RefSeq" id="XP_025829010.1"/>
    </source>
</evidence>
<feature type="compositionally biased region" description="Basic and acidic residues" evidence="3">
    <location>
        <begin position="432"/>
        <end position="445"/>
    </location>
</feature>